<comment type="caution">
    <text evidence="1">The sequence shown here is derived from an EMBL/GenBank/DDBJ whole genome shotgun (WGS) entry which is preliminary data.</text>
</comment>
<accession>A0ABQ3B5E6</accession>
<dbReference type="Proteomes" id="UP000601597">
    <property type="component" value="Unassembled WGS sequence"/>
</dbReference>
<keyword evidence="2" id="KW-1185">Reference proteome</keyword>
<dbReference type="EMBL" id="BMXV01000005">
    <property type="protein sequence ID" value="GGY76327.1"/>
    <property type="molecule type" value="Genomic_DNA"/>
</dbReference>
<proteinExistence type="predicted"/>
<name>A0ABQ3B5E6_9GAMM</name>
<evidence type="ECO:0008006" key="3">
    <source>
        <dbReference type="Google" id="ProtNLM"/>
    </source>
</evidence>
<evidence type="ECO:0000313" key="2">
    <source>
        <dbReference type="Proteomes" id="UP000601597"/>
    </source>
</evidence>
<dbReference type="RefSeq" id="WP_189576842.1">
    <property type="nucleotide sequence ID" value="NZ_BMXV01000005.1"/>
</dbReference>
<gene>
    <name evidence="1" type="ORF">GCM10007071_24710</name>
</gene>
<dbReference type="Gene3D" id="3.40.50.300">
    <property type="entry name" value="P-loop containing nucleotide triphosphate hydrolases"/>
    <property type="match status" value="1"/>
</dbReference>
<organism evidence="1 2">
    <name type="scientific">Marinobacter zhanjiangensis</name>
    <dbReference type="NCBI Taxonomy" id="578215"/>
    <lineage>
        <taxon>Bacteria</taxon>
        <taxon>Pseudomonadati</taxon>
        <taxon>Pseudomonadota</taxon>
        <taxon>Gammaproteobacteria</taxon>
        <taxon>Pseudomonadales</taxon>
        <taxon>Marinobacteraceae</taxon>
        <taxon>Marinobacter</taxon>
    </lineage>
</organism>
<reference evidence="2" key="1">
    <citation type="journal article" date="2019" name="Int. J. Syst. Evol. Microbiol.">
        <title>The Global Catalogue of Microorganisms (GCM) 10K type strain sequencing project: providing services to taxonomists for standard genome sequencing and annotation.</title>
        <authorList>
            <consortium name="The Broad Institute Genomics Platform"/>
            <consortium name="The Broad Institute Genome Sequencing Center for Infectious Disease"/>
            <person name="Wu L."/>
            <person name="Ma J."/>
        </authorList>
    </citation>
    <scope>NUCLEOTIDE SEQUENCE [LARGE SCALE GENOMIC DNA]</scope>
    <source>
        <strain evidence="2">KCTC 22280</strain>
    </source>
</reference>
<dbReference type="SUPFAM" id="SSF52540">
    <property type="entry name" value="P-loop containing nucleoside triphosphate hydrolases"/>
    <property type="match status" value="1"/>
</dbReference>
<dbReference type="InterPro" id="IPR027417">
    <property type="entry name" value="P-loop_NTPase"/>
</dbReference>
<evidence type="ECO:0000313" key="1">
    <source>
        <dbReference type="EMBL" id="GGY76327.1"/>
    </source>
</evidence>
<sequence length="318" mass="37076">MKNKGVFAVVGMPYSGSTLLSFIVGSNPKVYNGADLHYLNPRKRGMCSLHKESCDVLTQEALEDIYSCYHDCDEWYDSISNAVERPYIFDASKQLSFFQQVLPKTNKPMVVIALSKHPMRAISSDLFNRLFDRQLKIKNLSDIKLYINENEQEVRGFIEKRIDAILQDVEDRRNLLDDISTKSNILKIIDVKYEDYIEVPDQVIPSVMEPFGLDYDDSFLDYRKFNHHPITGNMAPIWKVKGEGKKVATDGKNFRKDFYMKNDSSIVVDNKYKELLSERNVRWIESLPRYRKLIKILDYQPMLSEGVWQKLRDFLVKG</sequence>
<protein>
    <recommendedName>
        <fullName evidence="3">Sulfotransferase family protein</fullName>
    </recommendedName>
</protein>